<dbReference type="Pfam" id="PF00628">
    <property type="entry name" value="PHD"/>
    <property type="match status" value="1"/>
</dbReference>
<dbReference type="PROSITE" id="PS00028">
    <property type="entry name" value="ZINC_FINGER_C2H2_1"/>
    <property type="match status" value="1"/>
</dbReference>
<accession>A0A8X6YX54</accession>
<keyword evidence="7" id="KW-1185">Reference proteome</keyword>
<dbReference type="GO" id="GO:0008270">
    <property type="term" value="F:zinc ion binding"/>
    <property type="evidence" value="ECO:0007669"/>
    <property type="project" value="UniProtKB-KW"/>
</dbReference>
<dbReference type="PROSITE" id="PS01359">
    <property type="entry name" value="ZF_PHD_1"/>
    <property type="match status" value="1"/>
</dbReference>
<dbReference type="InterPro" id="IPR013087">
    <property type="entry name" value="Znf_C2H2_type"/>
</dbReference>
<gene>
    <name evidence="6" type="primary">AVEN_2525_1</name>
    <name evidence="6" type="ORF">TNIN_34521</name>
</gene>
<organism evidence="6 7">
    <name type="scientific">Trichonephila inaurata madagascariensis</name>
    <dbReference type="NCBI Taxonomy" id="2747483"/>
    <lineage>
        <taxon>Eukaryota</taxon>
        <taxon>Metazoa</taxon>
        <taxon>Ecdysozoa</taxon>
        <taxon>Arthropoda</taxon>
        <taxon>Chelicerata</taxon>
        <taxon>Arachnida</taxon>
        <taxon>Araneae</taxon>
        <taxon>Araneomorphae</taxon>
        <taxon>Entelegynae</taxon>
        <taxon>Araneoidea</taxon>
        <taxon>Nephilidae</taxon>
        <taxon>Trichonephila</taxon>
        <taxon>Trichonephila inaurata</taxon>
    </lineage>
</organism>
<dbReference type="InterPro" id="IPR052797">
    <property type="entry name" value="RegFact_GeneExpr_CellDeath"/>
</dbReference>
<keyword evidence="3" id="KW-0862">Zinc</keyword>
<protein>
    <recommendedName>
        <fullName evidence="5">PHD-type domain-containing protein</fullName>
    </recommendedName>
</protein>
<dbReference type="SMART" id="SM00249">
    <property type="entry name" value="PHD"/>
    <property type="match status" value="1"/>
</dbReference>
<dbReference type="InterPro" id="IPR011011">
    <property type="entry name" value="Znf_FYVE_PHD"/>
</dbReference>
<proteinExistence type="predicted"/>
<dbReference type="SUPFAM" id="SSF57903">
    <property type="entry name" value="FYVE/PHD zinc finger"/>
    <property type="match status" value="1"/>
</dbReference>
<evidence type="ECO:0000256" key="3">
    <source>
        <dbReference type="ARBA" id="ARBA00022833"/>
    </source>
</evidence>
<dbReference type="Pfam" id="PF21056">
    <property type="entry name" value="ZSWIM1-3_RNaseH-like"/>
    <property type="match status" value="1"/>
</dbReference>
<feature type="domain" description="PHD-type" evidence="5">
    <location>
        <begin position="850"/>
        <end position="899"/>
    </location>
</feature>
<evidence type="ECO:0000256" key="4">
    <source>
        <dbReference type="PROSITE-ProRule" id="PRU00146"/>
    </source>
</evidence>
<dbReference type="Gene3D" id="3.30.40.10">
    <property type="entry name" value="Zinc/RING finger domain, C3HC4 (zinc finger)"/>
    <property type="match status" value="1"/>
</dbReference>
<dbReference type="InterPro" id="IPR001965">
    <property type="entry name" value="Znf_PHD"/>
</dbReference>
<dbReference type="InterPro" id="IPR048324">
    <property type="entry name" value="ZSWIM1-3_RNaseH-like"/>
</dbReference>
<evidence type="ECO:0000313" key="6">
    <source>
        <dbReference type="EMBL" id="GFY78227.1"/>
    </source>
</evidence>
<dbReference type="PROSITE" id="PS50016">
    <property type="entry name" value="ZF_PHD_2"/>
    <property type="match status" value="1"/>
</dbReference>
<keyword evidence="1" id="KW-0479">Metal-binding</keyword>
<keyword evidence="2 4" id="KW-0863">Zinc-finger</keyword>
<dbReference type="PANTHER" id="PTHR33936">
    <property type="entry name" value="PROTEIN CBG17840"/>
    <property type="match status" value="1"/>
</dbReference>
<evidence type="ECO:0000259" key="5">
    <source>
        <dbReference type="PROSITE" id="PS50016"/>
    </source>
</evidence>
<dbReference type="PANTHER" id="PTHR33936:SF24">
    <property type="entry name" value="C2H2-TYPE DOMAIN-CONTAINING PROTEIN"/>
    <property type="match status" value="1"/>
</dbReference>
<sequence length="899" mass="104839">MESECRREGNNNDPIEAIDLTGVESECRIEGSSNDPTEASTSYGNGYSCLEEGCTYFLKNQHELRLHLREMHDFEFLFEHKEFSNFSEFEIWKKNFEKEEQVHFVKHFGGRKVRSGKVIYFNCFRSGKHCSRSRGIRNIYKSIKANNLCTAEMKLILRETGVVTLKMCSTHYGHGDSLPFMRLTCEEKKRIAFSLEKKIEVSVILENIRNDMLSRENISRIHLTTRQDIKNIKRSFGLTNQRHADDATSVRLMLEEMAEFGTDNPILGCKFQGCLSSEYEGLNNEDFFLAIQHPLQKEMLKKFGEEIVCVDSTHGTNSYNFKLITVLVVDDFGEGFPVAWCISNREDFTALRKIFLLIKNNTETSITSNYFMSDDAPAFYNAWSDVFDFPVQKILCYFHFDKTIRNKIEALIKNKLKACEVYKAITILFSETNEQIFRKMFEKFLNKLKEDTDTETFYHYFLNKYNNREKEIAMCFRKGCKIRTNNHLESFHRDFKYNYLSGKVNKRLDFCIYKLMEFVKDKGCKRIIKLERGKITSKKKSIELRHTKSLNLDASLIQKESNNSFIVKGSISDYNVEISESKCAVKCHLRCSKCSFAARKTLQKKSNDNLASVSEEIASVHKILLNPRITETSTTDLSQSTFKLLEEIKNQFSNLDPIKHKEKMLELNRMLKNISNFLQIEESEMVLPTPNSGNNKNVTRQRSFFSTRKERKISSHLTKPSFEESNNIRKALIDDDVTIPESDHQAYCLQSQVTEELKDPNVKPAKKRRLENHKYFILSTQQQNVLKYILNKNVSDSTFKNKGLFSVQDLKPDNEITDSIINHDLTSVQELFTAQAWEKVEKIITLKQNFWRCNHCESATTLKNMVQCDDCSYWYHWKCVNFKHGSKNKNWLCPDCSIK</sequence>
<evidence type="ECO:0000313" key="7">
    <source>
        <dbReference type="Proteomes" id="UP000886998"/>
    </source>
</evidence>
<comment type="caution">
    <text evidence="6">The sequence shown here is derived from an EMBL/GenBank/DDBJ whole genome shotgun (WGS) entry which is preliminary data.</text>
</comment>
<dbReference type="InterPro" id="IPR013083">
    <property type="entry name" value="Znf_RING/FYVE/PHD"/>
</dbReference>
<dbReference type="AlphaFoldDB" id="A0A8X6YX54"/>
<dbReference type="EMBL" id="BMAV01022879">
    <property type="protein sequence ID" value="GFY78227.1"/>
    <property type="molecule type" value="Genomic_DNA"/>
</dbReference>
<reference evidence="6" key="1">
    <citation type="submission" date="2020-08" db="EMBL/GenBank/DDBJ databases">
        <title>Multicomponent nature underlies the extraordinary mechanical properties of spider dragline silk.</title>
        <authorList>
            <person name="Kono N."/>
            <person name="Nakamura H."/>
            <person name="Mori M."/>
            <person name="Yoshida Y."/>
            <person name="Ohtoshi R."/>
            <person name="Malay A.D."/>
            <person name="Moran D.A.P."/>
            <person name="Tomita M."/>
            <person name="Numata K."/>
            <person name="Arakawa K."/>
        </authorList>
    </citation>
    <scope>NUCLEOTIDE SEQUENCE</scope>
</reference>
<dbReference type="InterPro" id="IPR019787">
    <property type="entry name" value="Znf_PHD-finger"/>
</dbReference>
<dbReference type="Proteomes" id="UP000886998">
    <property type="component" value="Unassembled WGS sequence"/>
</dbReference>
<evidence type="ECO:0000256" key="1">
    <source>
        <dbReference type="ARBA" id="ARBA00022723"/>
    </source>
</evidence>
<dbReference type="OrthoDB" id="6424715at2759"/>
<evidence type="ECO:0000256" key="2">
    <source>
        <dbReference type="ARBA" id="ARBA00022771"/>
    </source>
</evidence>
<name>A0A8X6YX54_9ARAC</name>
<dbReference type="InterPro" id="IPR019786">
    <property type="entry name" value="Zinc_finger_PHD-type_CS"/>
</dbReference>